<dbReference type="InterPro" id="IPR052517">
    <property type="entry name" value="GlcG_carb_metab_protein"/>
</dbReference>
<reference evidence="2" key="1">
    <citation type="submission" date="2017-04" db="EMBL/GenBank/DDBJ databases">
        <authorList>
            <person name="Varghese N."/>
            <person name="Submissions S."/>
        </authorList>
    </citation>
    <scope>NUCLEOTIDE SEQUENCE [LARGE SCALE GENOMIC DNA]</scope>
    <source>
        <strain evidence="2">K3S</strain>
    </source>
</reference>
<dbReference type="AlphaFoldDB" id="A0A1X7E863"/>
<accession>A0A1X7E863</accession>
<dbReference type="OrthoDB" id="9815788at2"/>
<evidence type="ECO:0000313" key="1">
    <source>
        <dbReference type="EMBL" id="SMF29330.1"/>
    </source>
</evidence>
<dbReference type="InterPro" id="IPR005624">
    <property type="entry name" value="PduO/GlcC-like"/>
</dbReference>
<dbReference type="SUPFAM" id="SSF143744">
    <property type="entry name" value="GlcG-like"/>
    <property type="match status" value="1"/>
</dbReference>
<dbReference type="InterPro" id="IPR038084">
    <property type="entry name" value="PduO/GlcC-like_sf"/>
</dbReference>
<dbReference type="EMBL" id="FWZU01000004">
    <property type="protein sequence ID" value="SMF29330.1"/>
    <property type="molecule type" value="Genomic_DNA"/>
</dbReference>
<dbReference type="Proteomes" id="UP000192906">
    <property type="component" value="Unassembled WGS sequence"/>
</dbReference>
<protein>
    <submittedName>
        <fullName evidence="1">Uncharacterized conserved protein GlcG, DUF336 family</fullName>
    </submittedName>
</protein>
<evidence type="ECO:0000313" key="2">
    <source>
        <dbReference type="Proteomes" id="UP000192906"/>
    </source>
</evidence>
<dbReference type="STRING" id="1519643.SAMN06295933_2778"/>
<dbReference type="RefSeq" id="WP_085103195.1">
    <property type="nucleotide sequence ID" value="NZ_FWZU01000004.1"/>
</dbReference>
<dbReference type="Gene3D" id="3.30.450.150">
    <property type="entry name" value="Haem-degrading domain"/>
    <property type="match status" value="1"/>
</dbReference>
<gene>
    <name evidence="1" type="ORF">SAMN06295933_2778</name>
</gene>
<sequence length="134" mass="13600">MPVTAKKAQQMIMAAAEKADEIGVPMVIAVVDQGGNFVAQLRQDDALLVSVSLSWNKAYTAVAAKMSTETLGTVSQPGGPLYGIHTAENGRIVIFGGGFPIEEGGKIVGGIGVSGGSVEQDMACAKAGLAAYSS</sequence>
<name>A0A1X7E863_9BACT</name>
<dbReference type="Pfam" id="PF03928">
    <property type="entry name" value="HbpS-like"/>
    <property type="match status" value="1"/>
</dbReference>
<organism evidence="1 2">
    <name type="scientific">Desulfovibrio gilichinskyi</name>
    <dbReference type="NCBI Taxonomy" id="1519643"/>
    <lineage>
        <taxon>Bacteria</taxon>
        <taxon>Pseudomonadati</taxon>
        <taxon>Thermodesulfobacteriota</taxon>
        <taxon>Desulfovibrionia</taxon>
        <taxon>Desulfovibrionales</taxon>
        <taxon>Desulfovibrionaceae</taxon>
        <taxon>Desulfovibrio</taxon>
    </lineage>
</organism>
<dbReference type="PANTHER" id="PTHR34309">
    <property type="entry name" value="SLR1406 PROTEIN"/>
    <property type="match status" value="1"/>
</dbReference>
<proteinExistence type="predicted"/>
<dbReference type="PANTHER" id="PTHR34309:SF1">
    <property type="entry name" value="PROTEIN GLCG"/>
    <property type="match status" value="1"/>
</dbReference>
<keyword evidence="2" id="KW-1185">Reference proteome</keyword>